<dbReference type="EC" id="2.3.1.199" evidence="10"/>
<evidence type="ECO:0000256" key="5">
    <source>
        <dbReference type="ARBA" id="ARBA00022832"/>
    </source>
</evidence>
<dbReference type="Proteomes" id="UP001497382">
    <property type="component" value="Unassembled WGS sequence"/>
</dbReference>
<protein>
    <recommendedName>
        <fullName evidence="10">Elongation of very long chain fatty acids protein</fullName>
        <ecNumber evidence="10">2.3.1.199</ecNumber>
    </recommendedName>
    <alternativeName>
        <fullName evidence="10">Very-long-chain 3-oxoacyl-CoA synthase</fullName>
    </alternativeName>
</protein>
<keyword evidence="7 10" id="KW-0443">Lipid metabolism</keyword>
<dbReference type="GO" id="GO:0030148">
    <property type="term" value="P:sphingolipid biosynthetic process"/>
    <property type="evidence" value="ECO:0007669"/>
    <property type="project" value="TreeGrafter"/>
</dbReference>
<keyword evidence="5 10" id="KW-0276">Fatty acid metabolism</keyword>
<keyword evidence="8 10" id="KW-0472">Membrane</keyword>
<comment type="caution">
    <text evidence="10">Lacks conserved residue(s) required for the propagation of feature annotation.</text>
</comment>
<dbReference type="GO" id="GO:0034626">
    <property type="term" value="P:fatty acid elongation, polyunsaturated fatty acid"/>
    <property type="evidence" value="ECO:0007669"/>
    <property type="project" value="TreeGrafter"/>
</dbReference>
<evidence type="ECO:0000313" key="12">
    <source>
        <dbReference type="Proteomes" id="UP001497382"/>
    </source>
</evidence>
<organism evidence="11 12">
    <name type="scientific">Larinioides sclopetarius</name>
    <dbReference type="NCBI Taxonomy" id="280406"/>
    <lineage>
        <taxon>Eukaryota</taxon>
        <taxon>Metazoa</taxon>
        <taxon>Ecdysozoa</taxon>
        <taxon>Arthropoda</taxon>
        <taxon>Chelicerata</taxon>
        <taxon>Arachnida</taxon>
        <taxon>Araneae</taxon>
        <taxon>Araneomorphae</taxon>
        <taxon>Entelegynae</taxon>
        <taxon>Araneoidea</taxon>
        <taxon>Araneidae</taxon>
        <taxon>Larinioides</taxon>
    </lineage>
</organism>
<gene>
    <name evidence="11" type="ORF">LARSCL_LOCUS21857</name>
</gene>
<proteinExistence type="inferred from homology"/>
<evidence type="ECO:0000256" key="1">
    <source>
        <dbReference type="ARBA" id="ARBA00004141"/>
    </source>
</evidence>
<dbReference type="GO" id="GO:0019367">
    <property type="term" value="P:fatty acid elongation, saturated fatty acid"/>
    <property type="evidence" value="ECO:0007669"/>
    <property type="project" value="TreeGrafter"/>
</dbReference>
<comment type="subcellular location">
    <subcellularLocation>
        <location evidence="1">Membrane</location>
        <topology evidence="1">Multi-pass membrane protein</topology>
    </subcellularLocation>
</comment>
<keyword evidence="9 10" id="KW-0275">Fatty acid biosynthesis</keyword>
<evidence type="ECO:0000256" key="2">
    <source>
        <dbReference type="ARBA" id="ARBA00022516"/>
    </source>
</evidence>
<dbReference type="InterPro" id="IPR002076">
    <property type="entry name" value="ELO_fam"/>
</dbReference>
<feature type="transmembrane region" description="Helical" evidence="10">
    <location>
        <begin position="168"/>
        <end position="190"/>
    </location>
</feature>
<keyword evidence="4 10" id="KW-0812">Transmembrane</keyword>
<reference evidence="11 12" key="1">
    <citation type="submission" date="2024-04" db="EMBL/GenBank/DDBJ databases">
        <authorList>
            <person name="Rising A."/>
            <person name="Reimegard J."/>
            <person name="Sonavane S."/>
            <person name="Akerstrom W."/>
            <person name="Nylinder S."/>
            <person name="Hedman E."/>
            <person name="Kallberg Y."/>
        </authorList>
    </citation>
    <scope>NUCLEOTIDE SEQUENCE [LARGE SCALE GENOMIC DNA]</scope>
</reference>
<dbReference type="Pfam" id="PF01151">
    <property type="entry name" value="ELO"/>
    <property type="match status" value="2"/>
</dbReference>
<dbReference type="EMBL" id="CAXIEN010000545">
    <property type="protein sequence ID" value="CAL1300273.1"/>
    <property type="molecule type" value="Genomic_DNA"/>
</dbReference>
<evidence type="ECO:0000256" key="4">
    <source>
        <dbReference type="ARBA" id="ARBA00022692"/>
    </source>
</evidence>
<evidence type="ECO:0000256" key="9">
    <source>
        <dbReference type="ARBA" id="ARBA00023160"/>
    </source>
</evidence>
<feature type="transmembrane region" description="Helical" evidence="10">
    <location>
        <begin position="235"/>
        <end position="255"/>
    </location>
</feature>
<comment type="caution">
    <text evidence="11">The sequence shown here is derived from an EMBL/GenBank/DDBJ whole genome shotgun (WGS) entry which is preliminary data.</text>
</comment>
<comment type="catalytic activity">
    <reaction evidence="10">
        <text>a very-long-chain acyl-CoA + malonyl-CoA + H(+) = a very-long-chain 3-oxoacyl-CoA + CO2 + CoA</text>
        <dbReference type="Rhea" id="RHEA:32727"/>
        <dbReference type="ChEBI" id="CHEBI:15378"/>
        <dbReference type="ChEBI" id="CHEBI:16526"/>
        <dbReference type="ChEBI" id="CHEBI:57287"/>
        <dbReference type="ChEBI" id="CHEBI:57384"/>
        <dbReference type="ChEBI" id="CHEBI:90725"/>
        <dbReference type="ChEBI" id="CHEBI:90736"/>
        <dbReference type="EC" id="2.3.1.199"/>
    </reaction>
</comment>
<dbReference type="GO" id="GO:0009922">
    <property type="term" value="F:fatty acid elongase activity"/>
    <property type="evidence" value="ECO:0007669"/>
    <property type="project" value="UniProtKB-EC"/>
</dbReference>
<keyword evidence="12" id="KW-1185">Reference proteome</keyword>
<evidence type="ECO:0000256" key="8">
    <source>
        <dbReference type="ARBA" id="ARBA00023136"/>
    </source>
</evidence>
<comment type="similarity">
    <text evidence="10">Belongs to the ELO family.</text>
</comment>
<feature type="transmembrane region" description="Helical" evidence="10">
    <location>
        <begin position="24"/>
        <end position="45"/>
    </location>
</feature>
<dbReference type="GO" id="GO:0034625">
    <property type="term" value="P:fatty acid elongation, monounsaturated fatty acid"/>
    <property type="evidence" value="ECO:0007669"/>
    <property type="project" value="TreeGrafter"/>
</dbReference>
<accession>A0AAV2BY45</accession>
<dbReference type="PANTHER" id="PTHR11157">
    <property type="entry name" value="FATTY ACID ACYL TRANSFERASE-RELATED"/>
    <property type="match status" value="1"/>
</dbReference>
<evidence type="ECO:0000256" key="6">
    <source>
        <dbReference type="ARBA" id="ARBA00022989"/>
    </source>
</evidence>
<name>A0AAV2BY45_9ARAC</name>
<evidence type="ECO:0000256" key="7">
    <source>
        <dbReference type="ARBA" id="ARBA00023098"/>
    </source>
</evidence>
<keyword evidence="3 10" id="KW-0808">Transferase</keyword>
<evidence type="ECO:0000313" key="11">
    <source>
        <dbReference type="EMBL" id="CAL1300273.1"/>
    </source>
</evidence>
<dbReference type="GO" id="GO:0042761">
    <property type="term" value="P:very long-chain fatty acid biosynthetic process"/>
    <property type="evidence" value="ECO:0007669"/>
    <property type="project" value="TreeGrafter"/>
</dbReference>
<feature type="transmembrane region" description="Helical" evidence="10">
    <location>
        <begin position="57"/>
        <end position="76"/>
    </location>
</feature>
<dbReference type="GO" id="GO:0005789">
    <property type="term" value="C:endoplasmic reticulum membrane"/>
    <property type="evidence" value="ECO:0007669"/>
    <property type="project" value="TreeGrafter"/>
</dbReference>
<evidence type="ECO:0000256" key="10">
    <source>
        <dbReference type="RuleBase" id="RU361115"/>
    </source>
</evidence>
<sequence>MILDSISDFLNKDIENKLLFKNDYLLPSIVICYLLFVTWIGPSLMENRKPFNLRGIMVVYNFIEVCVNIYVFKWLFSTMIVYWPVRCTSHEDPRYLEVYKKTLPLWWFALLNKMFELGDTTQKYETVLFGEFESVEAEGLMPITGTTTVMIANTDVFCECAVVKTEGFYFSIILGVNIIVHTVLYTYYGLSSIGPHMEKYLWWKKYLTALQIGQFVFDLAYVAVDLLTGCKEIGINQILMFAFITYLLILFLNLYKKKYCE</sequence>
<dbReference type="AlphaFoldDB" id="A0AAV2BY45"/>
<dbReference type="PANTHER" id="PTHR11157:SF126">
    <property type="entry name" value="ELONGATION OF VERY LONG CHAIN FATTY ACIDS PROTEIN"/>
    <property type="match status" value="1"/>
</dbReference>
<keyword evidence="2 10" id="KW-0444">Lipid biosynthesis</keyword>
<keyword evidence="6 10" id="KW-1133">Transmembrane helix</keyword>
<evidence type="ECO:0000256" key="3">
    <source>
        <dbReference type="ARBA" id="ARBA00022679"/>
    </source>
</evidence>